<comment type="subcellular location">
    <subcellularLocation>
        <location evidence="4">Plastid</location>
        <location evidence="4">Chloroplast</location>
    </subcellularLocation>
</comment>
<dbReference type="Pfam" id="PF00380">
    <property type="entry name" value="Ribosomal_S9"/>
    <property type="match status" value="1"/>
</dbReference>
<dbReference type="InterPro" id="IPR014721">
    <property type="entry name" value="Ribsml_uS5_D2-typ_fold_subgr"/>
</dbReference>
<dbReference type="NCBIfam" id="NF001099">
    <property type="entry name" value="PRK00132.1"/>
    <property type="match status" value="1"/>
</dbReference>
<evidence type="ECO:0000256" key="1">
    <source>
        <dbReference type="ARBA" id="ARBA00005251"/>
    </source>
</evidence>
<dbReference type="GO" id="GO:0003735">
    <property type="term" value="F:structural constituent of ribosome"/>
    <property type="evidence" value="ECO:0007669"/>
    <property type="project" value="InterPro"/>
</dbReference>
<dbReference type="EMBL" id="MT471325">
    <property type="protein sequence ID" value="QRN72871.1"/>
    <property type="molecule type" value="Genomic_DNA"/>
</dbReference>
<gene>
    <name evidence="4 10" type="primary">rps9</name>
</gene>
<reference evidence="11" key="2">
    <citation type="journal article" name="Harmful Algae">
        <title>Development of a high-resolution molecular marker for tracking Phaeocystis globosa genetic diversity through comparative analysis of chloroplast genomes.</title>
        <authorList>
            <person name="Song H."/>
            <person name="Liu F."/>
            <person name="Li Z."/>
            <person name="Xu Q."/>
            <person name="Chen Y."/>
            <person name="Yu Z."/>
            <person name="Chen N."/>
        </authorList>
    </citation>
    <scope>NUCLEOTIDE SEQUENCE</scope>
    <source>
        <strain evidence="11">CNS00067</strain>
    </source>
</reference>
<dbReference type="PROSITE" id="PS00360">
    <property type="entry name" value="RIBOSOMAL_S9"/>
    <property type="match status" value="1"/>
</dbReference>
<dbReference type="EMBL" id="MT471326">
    <property type="protein sequence ID" value="QRN72979.1"/>
    <property type="molecule type" value="Genomic_DNA"/>
</dbReference>
<evidence type="ECO:0000256" key="4">
    <source>
        <dbReference type="HAMAP-Rule" id="MF_00532"/>
    </source>
</evidence>
<evidence type="ECO:0000313" key="9">
    <source>
        <dbReference type="EMBL" id="QRN72979.1"/>
    </source>
</evidence>
<sequence length="137" mass="15147">MSFNNSNVQPVYFGIGRRKTSVAKVTLIPGTGSLIVNHKPGAVYLHYNSQYINSSKAPLTALGLENSYDIYVNTHGGGLRGQADAIKLGVARALCYISTENRSQLKTEGFLVRDARAKERKKYGLRKARKAPQYSKR</sequence>
<keyword evidence="2 4" id="KW-0689">Ribosomal protein</keyword>
<organism evidence="10">
    <name type="scientific">Phaeocystis globosa</name>
    <dbReference type="NCBI Taxonomy" id="33658"/>
    <lineage>
        <taxon>Eukaryota</taxon>
        <taxon>Haptista</taxon>
        <taxon>Haptophyta</taxon>
        <taxon>Prymnesiophyceae</taxon>
        <taxon>Phaeocystales</taxon>
        <taxon>Phaeocystaceae</taxon>
        <taxon>Phaeocystis</taxon>
    </lineage>
</organism>
<evidence type="ECO:0000256" key="5">
    <source>
        <dbReference type="RuleBase" id="RU003815"/>
    </source>
</evidence>
<dbReference type="InterPro" id="IPR020568">
    <property type="entry name" value="Ribosomal_Su5_D2-typ_SF"/>
</dbReference>
<evidence type="ECO:0000313" key="6">
    <source>
        <dbReference type="EMBL" id="QRN72655.1"/>
    </source>
</evidence>
<name>A0A891ZNW7_9EUKA</name>
<evidence type="ECO:0000313" key="7">
    <source>
        <dbReference type="EMBL" id="QRN72763.1"/>
    </source>
</evidence>
<dbReference type="GO" id="GO:0009507">
    <property type="term" value="C:chloroplast"/>
    <property type="evidence" value="ECO:0007669"/>
    <property type="project" value="UniProtKB-SubCell"/>
</dbReference>
<dbReference type="PANTHER" id="PTHR21569:SF1">
    <property type="entry name" value="SMALL RIBOSOMAL SUBUNIT PROTEIN US9M"/>
    <property type="match status" value="1"/>
</dbReference>
<dbReference type="GO" id="GO:0006412">
    <property type="term" value="P:translation"/>
    <property type="evidence" value="ECO:0007669"/>
    <property type="project" value="UniProtKB-UniRule"/>
</dbReference>
<keyword evidence="10" id="KW-0934">Plastid</keyword>
<dbReference type="FunFam" id="3.30.230.10:FF:000001">
    <property type="entry name" value="30S ribosomal protein S9"/>
    <property type="match status" value="1"/>
</dbReference>
<evidence type="ECO:0000256" key="2">
    <source>
        <dbReference type="ARBA" id="ARBA00022980"/>
    </source>
</evidence>
<keyword evidence="3 4" id="KW-0687">Ribonucleoprotein</keyword>
<reference evidence="10" key="1">
    <citation type="submission" date="2020-05" db="EMBL/GenBank/DDBJ databases">
        <authorList>
            <person name="Song H."/>
            <person name="Chen N."/>
        </authorList>
    </citation>
    <scope>NUCLEOTIDE SEQUENCE</scope>
    <source>
        <strain evidence="6">CNS00062</strain>
        <strain evidence="7">CNS00063</strain>
        <strain evidence="8">CNS00064</strain>
        <strain evidence="9">CNS00065</strain>
        <strain evidence="10">CNS00066</strain>
        <strain evidence="12">CNS00075</strain>
        <strain evidence="13">CNS00076</strain>
    </source>
</reference>
<evidence type="ECO:0000313" key="10">
    <source>
        <dbReference type="EMBL" id="QRN73087.1"/>
    </source>
</evidence>
<dbReference type="Gene3D" id="3.30.230.10">
    <property type="match status" value="1"/>
</dbReference>
<dbReference type="EMBL" id="MT471330">
    <property type="protein sequence ID" value="QRN73411.1"/>
    <property type="molecule type" value="Genomic_DNA"/>
</dbReference>
<evidence type="ECO:0000313" key="12">
    <source>
        <dbReference type="EMBL" id="QRN73303.1"/>
    </source>
</evidence>
<dbReference type="SUPFAM" id="SSF54211">
    <property type="entry name" value="Ribosomal protein S5 domain 2-like"/>
    <property type="match status" value="1"/>
</dbReference>
<evidence type="ECO:0000313" key="8">
    <source>
        <dbReference type="EMBL" id="QRN72871.1"/>
    </source>
</evidence>
<keyword evidence="10" id="KW-0150">Chloroplast</keyword>
<dbReference type="EMBL" id="MT471327">
    <property type="protein sequence ID" value="QRN73087.1"/>
    <property type="molecule type" value="Genomic_DNA"/>
</dbReference>
<evidence type="ECO:0000313" key="13">
    <source>
        <dbReference type="EMBL" id="QRN73411.1"/>
    </source>
</evidence>
<evidence type="ECO:0000256" key="3">
    <source>
        <dbReference type="ARBA" id="ARBA00023274"/>
    </source>
</evidence>
<dbReference type="InterPro" id="IPR023035">
    <property type="entry name" value="Ribosomal_uS9_bac/plastid"/>
</dbReference>
<dbReference type="InterPro" id="IPR020574">
    <property type="entry name" value="Ribosomal_uS9_CS"/>
</dbReference>
<dbReference type="GO" id="GO:0003723">
    <property type="term" value="F:RNA binding"/>
    <property type="evidence" value="ECO:0007669"/>
    <property type="project" value="TreeGrafter"/>
</dbReference>
<dbReference type="AlphaFoldDB" id="A0A891ZNW7"/>
<dbReference type="InterPro" id="IPR000754">
    <property type="entry name" value="Ribosomal_uS9"/>
</dbReference>
<proteinExistence type="inferred from homology"/>
<protein>
    <recommendedName>
        <fullName evidence="4">Small ribosomal subunit protein uS9c</fullName>
    </recommendedName>
</protein>
<dbReference type="GO" id="GO:0022627">
    <property type="term" value="C:cytosolic small ribosomal subunit"/>
    <property type="evidence" value="ECO:0007669"/>
    <property type="project" value="TreeGrafter"/>
</dbReference>
<geneLocation type="chloroplast" evidence="10"/>
<dbReference type="EMBL" id="MT471324">
    <property type="protein sequence ID" value="QRN72763.1"/>
    <property type="molecule type" value="Genomic_DNA"/>
</dbReference>
<dbReference type="EMBL" id="MT471323">
    <property type="protein sequence ID" value="QRN72655.1"/>
    <property type="molecule type" value="Genomic_DNA"/>
</dbReference>
<dbReference type="EMBL" id="MT471329">
    <property type="protein sequence ID" value="QRN73303.1"/>
    <property type="molecule type" value="Genomic_DNA"/>
</dbReference>
<accession>A0A891ZNW7</accession>
<dbReference type="HAMAP" id="MF_00532_B">
    <property type="entry name" value="Ribosomal_uS9_B"/>
    <property type="match status" value="1"/>
</dbReference>
<evidence type="ECO:0000313" key="11">
    <source>
        <dbReference type="EMBL" id="QRN73195.1"/>
    </source>
</evidence>
<dbReference type="EMBL" id="MT471328">
    <property type="protein sequence ID" value="QRN73195.1"/>
    <property type="molecule type" value="Genomic_DNA"/>
</dbReference>
<dbReference type="PANTHER" id="PTHR21569">
    <property type="entry name" value="RIBOSOMAL PROTEIN S9"/>
    <property type="match status" value="1"/>
</dbReference>
<comment type="similarity">
    <text evidence="1 4 5">Belongs to the universal ribosomal protein uS9 family.</text>
</comment>